<feature type="compositionally biased region" description="Basic and acidic residues" evidence="3">
    <location>
        <begin position="74"/>
        <end position="83"/>
    </location>
</feature>
<evidence type="ECO:0000256" key="2">
    <source>
        <dbReference type="ARBA" id="ARBA00022525"/>
    </source>
</evidence>
<dbReference type="EMBL" id="JACEEZ010024287">
    <property type="protein sequence ID" value="KAG0710340.1"/>
    <property type="molecule type" value="Genomic_DNA"/>
</dbReference>
<feature type="region of interest" description="Disordered" evidence="3">
    <location>
        <begin position="74"/>
        <end position="93"/>
    </location>
</feature>
<organism evidence="5 6">
    <name type="scientific">Chionoecetes opilio</name>
    <name type="common">Atlantic snow crab</name>
    <name type="synonym">Cancer opilio</name>
    <dbReference type="NCBI Taxonomy" id="41210"/>
    <lineage>
        <taxon>Eukaryota</taxon>
        <taxon>Metazoa</taxon>
        <taxon>Ecdysozoa</taxon>
        <taxon>Arthropoda</taxon>
        <taxon>Crustacea</taxon>
        <taxon>Multicrustacea</taxon>
        <taxon>Malacostraca</taxon>
        <taxon>Eumalacostraca</taxon>
        <taxon>Eucarida</taxon>
        <taxon>Decapoda</taxon>
        <taxon>Pleocyemata</taxon>
        <taxon>Brachyura</taxon>
        <taxon>Eubrachyura</taxon>
        <taxon>Majoidea</taxon>
        <taxon>Majidae</taxon>
        <taxon>Chionoecetes</taxon>
    </lineage>
</organism>
<feature type="signal peptide" evidence="4">
    <location>
        <begin position="1"/>
        <end position="18"/>
    </location>
</feature>
<comment type="caution">
    <text evidence="5">The sequence shown here is derived from an EMBL/GenBank/DDBJ whole genome shotgun (WGS) entry which is preliminary data.</text>
</comment>
<dbReference type="InterPro" id="IPR010711">
    <property type="entry name" value="PLA2G12"/>
</dbReference>
<dbReference type="GO" id="GO:0004623">
    <property type="term" value="F:phospholipase A2 activity"/>
    <property type="evidence" value="ECO:0007669"/>
    <property type="project" value="InterPro"/>
</dbReference>
<dbReference type="Gene3D" id="1.20.90.10">
    <property type="entry name" value="Phospholipase A2 domain"/>
    <property type="match status" value="1"/>
</dbReference>
<accession>A0A8J5CF04</accession>
<keyword evidence="2" id="KW-0964">Secreted</keyword>
<name>A0A8J5CF04_CHIOP</name>
<sequence length="209" mass="22181">MTPRSLLIFLLTATLTGATNVALFWNLYDAVVSGGRILHDVAEGVGAVSKAIRAIDNFLDTSALTQVTEALSKVEETKDKQEGTMEGLDPDPGPSEVPIPGSFSGCGALGLHIRDDSLPLSTMTECCGVHDACYAASCRANKKECDGKLRSCLYAACDGRGLDKLMPKNCKGAAKLLFSGTMALSFQQFNSAQVKLGCRTSPQKSWKKG</sequence>
<keyword evidence="4" id="KW-0732">Signal</keyword>
<dbReference type="GO" id="GO:0016042">
    <property type="term" value="P:lipid catabolic process"/>
    <property type="evidence" value="ECO:0007669"/>
    <property type="project" value="InterPro"/>
</dbReference>
<dbReference type="GO" id="GO:0005509">
    <property type="term" value="F:calcium ion binding"/>
    <property type="evidence" value="ECO:0007669"/>
    <property type="project" value="InterPro"/>
</dbReference>
<dbReference type="OrthoDB" id="3935740at2759"/>
<evidence type="ECO:0000256" key="3">
    <source>
        <dbReference type="SAM" id="MobiDB-lite"/>
    </source>
</evidence>
<dbReference type="PANTHER" id="PTHR12824">
    <property type="entry name" value="GROUP XII SECRETORY PHOSPHOLIPASE A2 FAMILY MEMBER"/>
    <property type="match status" value="1"/>
</dbReference>
<gene>
    <name evidence="5" type="ORF">GWK47_023021</name>
</gene>
<dbReference type="Pfam" id="PF06951">
    <property type="entry name" value="PLA2G12"/>
    <property type="match status" value="1"/>
</dbReference>
<comment type="subcellular location">
    <subcellularLocation>
        <location evidence="1">Secreted</location>
    </subcellularLocation>
</comment>
<dbReference type="PANTHER" id="PTHR12824:SF8">
    <property type="entry name" value="GXIVSPLA2, ISOFORM A"/>
    <property type="match status" value="1"/>
</dbReference>
<dbReference type="SUPFAM" id="SSF48619">
    <property type="entry name" value="Phospholipase A2, PLA2"/>
    <property type="match status" value="1"/>
</dbReference>
<dbReference type="GO" id="GO:0006644">
    <property type="term" value="P:phospholipid metabolic process"/>
    <property type="evidence" value="ECO:0007669"/>
    <property type="project" value="InterPro"/>
</dbReference>
<evidence type="ECO:0000256" key="1">
    <source>
        <dbReference type="ARBA" id="ARBA00004613"/>
    </source>
</evidence>
<evidence type="ECO:0000256" key="4">
    <source>
        <dbReference type="SAM" id="SignalP"/>
    </source>
</evidence>
<evidence type="ECO:0000313" key="5">
    <source>
        <dbReference type="EMBL" id="KAG0710340.1"/>
    </source>
</evidence>
<dbReference type="GO" id="GO:0005576">
    <property type="term" value="C:extracellular region"/>
    <property type="evidence" value="ECO:0007669"/>
    <property type="project" value="UniProtKB-SubCell"/>
</dbReference>
<evidence type="ECO:0000313" key="6">
    <source>
        <dbReference type="Proteomes" id="UP000770661"/>
    </source>
</evidence>
<dbReference type="InterPro" id="IPR036444">
    <property type="entry name" value="PLipase_A2_dom_sf"/>
</dbReference>
<dbReference type="GO" id="GO:0050482">
    <property type="term" value="P:arachidonate secretion"/>
    <property type="evidence" value="ECO:0007669"/>
    <property type="project" value="InterPro"/>
</dbReference>
<dbReference type="InterPro" id="IPR033113">
    <property type="entry name" value="PLA2_histidine"/>
</dbReference>
<proteinExistence type="predicted"/>
<keyword evidence="6" id="KW-1185">Reference proteome</keyword>
<feature type="chain" id="PRO_5035149332" evidence="4">
    <location>
        <begin position="19"/>
        <end position="209"/>
    </location>
</feature>
<dbReference type="AlphaFoldDB" id="A0A8J5CF04"/>
<dbReference type="PROSITE" id="PS00118">
    <property type="entry name" value="PA2_HIS"/>
    <property type="match status" value="1"/>
</dbReference>
<dbReference type="Proteomes" id="UP000770661">
    <property type="component" value="Unassembled WGS sequence"/>
</dbReference>
<protein>
    <submittedName>
        <fullName evidence="5">Uncharacterized protein</fullName>
    </submittedName>
</protein>
<reference evidence="5" key="1">
    <citation type="submission" date="2020-07" db="EMBL/GenBank/DDBJ databases">
        <title>The High-quality genome of the commercially important snow crab, Chionoecetes opilio.</title>
        <authorList>
            <person name="Jeong J.-H."/>
            <person name="Ryu S."/>
        </authorList>
    </citation>
    <scope>NUCLEOTIDE SEQUENCE</scope>
    <source>
        <strain evidence="5">MADBK_172401_WGS</strain>
        <tissue evidence="5">Digestive gland</tissue>
    </source>
</reference>